<evidence type="ECO:0007829" key="7">
    <source>
        <dbReference type="PDB" id="7O0V"/>
    </source>
</evidence>
<dbReference type="Gene3D" id="4.10.540.10">
    <property type="entry name" value="Photosynthetic reaction centre, H subunit, N-terminal domain"/>
    <property type="match status" value="1"/>
</dbReference>
<dbReference type="EMDB" id="EMD-12679"/>
<protein>
    <recommendedName>
        <fullName evidence="3">Photosynthetic reaction centre H subunit N-terminal domain-containing protein</fullName>
    </recommendedName>
</protein>
<name>A0A143BJ28_9BACT</name>
<dbReference type="KEGG" id="gph:GEMMAAP_06435"/>
<feature type="compositionally biased region" description="Basic and acidic residues" evidence="1">
    <location>
        <begin position="57"/>
        <end position="67"/>
    </location>
</feature>
<dbReference type="PDB" id="7O0X">
    <property type="method" value="EM"/>
    <property type="resolution" value="2.44 A"/>
    <property type="chains" value="H1=1-67"/>
</dbReference>
<feature type="modified residue" description="N-formylmethionine" evidence="6 7">
    <location>
        <position position="1"/>
    </location>
</feature>
<sequence length="67" mass="7815">MMEYIDGAQIALYAFWLFFFGLIIYLRREDKREGYPLESPQGPRDGWPKGAPKKTYVHRDHGGEGTH</sequence>
<keyword evidence="2" id="KW-1133">Transmembrane helix</keyword>
<dbReference type="EMBL" id="CP011454">
    <property type="protein sequence ID" value="AMW04581.1"/>
    <property type="molecule type" value="Genomic_DNA"/>
</dbReference>
<keyword evidence="5" id="KW-1185">Reference proteome</keyword>
<evidence type="ECO:0000256" key="1">
    <source>
        <dbReference type="SAM" id="MobiDB-lite"/>
    </source>
</evidence>
<keyword evidence="2" id="KW-0472">Membrane</keyword>
<keyword evidence="2" id="KW-0812">Transmembrane</keyword>
<evidence type="ECO:0000313" key="4">
    <source>
        <dbReference type="EMBL" id="AMW04581.1"/>
    </source>
</evidence>
<dbReference type="AlphaFoldDB" id="A0A143BJ28"/>
<reference evidence="6 7" key="3">
    <citation type="journal article" date="2022" name="Sci. Adv.">
        <title>2.4-A structure of the double-ring &lt;i&gt;Gemmatimonas phototrophica&lt;/i&gt; photosystem.</title>
        <authorList>
            <person name="Qian P."/>
            <person name="Gardiner A.T."/>
            <person name="Simova I."/>
            <person name="Naydenova K."/>
            <person name="Croll T.I."/>
            <person name="Jackson P.J."/>
            <person name="Nupur"/>
            <person name="Kloz M."/>
            <person name="Cubakova P."/>
            <person name="Kuzma M."/>
            <person name="Zeng Y."/>
            <person name="Castro-Hartmann P."/>
            <person name="van Knippenberg B."/>
            <person name="Goldie K.N."/>
            <person name="Kaftan D."/>
            <person name="Hrouzek P."/>
            <person name="Hajek J."/>
            <person name="Agirre J."/>
            <person name="Siebert C.A."/>
            <person name="Bina D."/>
            <person name="Sader K."/>
            <person name="Stahlberg H."/>
            <person name="Sobotka R."/>
            <person name="Russo C.J."/>
            <person name="Polivka T."/>
            <person name="Hunter C.N."/>
            <person name="Koblizek M."/>
        </authorList>
    </citation>
    <scope>STRUCTURE BY ELECTRON MICROSCOPY (2.35 ANGSTROMS)</scope>
    <scope>FORMYLATION AT MET-1</scope>
</reference>
<dbReference type="PDB" id="7O0W">
    <property type="method" value="EM"/>
    <property type="resolution" value="2.47 A"/>
    <property type="chains" value="H1=1-67"/>
</dbReference>
<dbReference type="RefSeq" id="WP_043581335.1">
    <property type="nucleotide sequence ID" value="NZ_CP011454.1"/>
</dbReference>
<dbReference type="GO" id="GO:0030077">
    <property type="term" value="C:plasma membrane light-harvesting complex"/>
    <property type="evidence" value="ECO:0007669"/>
    <property type="project" value="InterPro"/>
</dbReference>
<accession>A0A143BJ28</accession>
<dbReference type="PDB" id="7O0V">
    <property type="method" value="EM"/>
    <property type="resolution" value="2.50 A"/>
    <property type="chains" value="H1=1-67"/>
</dbReference>
<feature type="transmembrane region" description="Helical" evidence="2">
    <location>
        <begin position="6"/>
        <end position="26"/>
    </location>
</feature>
<reference evidence="4 5" key="2">
    <citation type="journal article" date="2016" name="Environ. Microbiol. Rep.">
        <title>Metagenomic evidence for the presence of phototrophic Gemmatimonadetes bacteria in diverse environments.</title>
        <authorList>
            <person name="Zeng Y."/>
            <person name="Baumbach J."/>
            <person name="Barbosa E.G."/>
            <person name="Azevedo V."/>
            <person name="Zhang C."/>
            <person name="Koblizek M."/>
        </authorList>
    </citation>
    <scope>NUCLEOTIDE SEQUENCE [LARGE SCALE GENOMIC DNA]</scope>
    <source>
        <strain evidence="4 5">AP64</strain>
    </source>
</reference>
<evidence type="ECO:0000313" key="5">
    <source>
        <dbReference type="Proteomes" id="UP000076404"/>
    </source>
</evidence>
<reference evidence="4 5" key="1">
    <citation type="journal article" date="2014" name="Proc. Natl. Acad. Sci. U.S.A.">
        <title>Functional type 2 photosynthetic reaction centers found in the rare bacterial phylum Gemmatimonadetes.</title>
        <authorList>
            <person name="Zeng Y."/>
            <person name="Feng F."/>
            <person name="Medova H."/>
            <person name="Dean J."/>
            <person name="Koblizek M."/>
        </authorList>
    </citation>
    <scope>NUCLEOTIDE SEQUENCE [LARGE SCALE GENOMIC DNA]</scope>
    <source>
        <strain evidence="4 5">AP64</strain>
    </source>
</reference>
<dbReference type="eggNOG" id="COG3861">
    <property type="taxonomic scope" value="Bacteria"/>
</dbReference>
<dbReference type="GO" id="GO:0019684">
    <property type="term" value="P:photosynthesis, light reaction"/>
    <property type="evidence" value="ECO:0007669"/>
    <property type="project" value="InterPro"/>
</dbReference>
<evidence type="ECO:0007829" key="6">
    <source>
        <dbReference type="PDB" id="7O0U"/>
    </source>
</evidence>
<dbReference type="InterPro" id="IPR037097">
    <property type="entry name" value="Photo_RC_H_N_sf"/>
</dbReference>
<dbReference type="Pfam" id="PF03967">
    <property type="entry name" value="PRCH"/>
    <property type="match status" value="1"/>
</dbReference>
<keyword evidence="6 7" id="KW-0002">3D-structure</keyword>
<feature type="domain" description="Photosynthetic reaction centre H subunit N-terminal" evidence="3">
    <location>
        <begin position="2"/>
        <end position="62"/>
    </location>
</feature>
<dbReference type="STRING" id="1379270.GEMMAAP_06435"/>
<dbReference type="EMDB" id="EMD-12682"/>
<feature type="region of interest" description="Disordered" evidence="1">
    <location>
        <begin position="34"/>
        <end position="67"/>
    </location>
</feature>
<organism evidence="4 5">
    <name type="scientific">Gemmatimonas phototrophica</name>
    <dbReference type="NCBI Taxonomy" id="1379270"/>
    <lineage>
        <taxon>Bacteria</taxon>
        <taxon>Pseudomonadati</taxon>
        <taxon>Gemmatimonadota</taxon>
        <taxon>Gemmatimonadia</taxon>
        <taxon>Gemmatimonadales</taxon>
        <taxon>Gemmatimonadaceae</taxon>
        <taxon>Gemmatimonas</taxon>
    </lineage>
</organism>
<evidence type="ECO:0000256" key="2">
    <source>
        <dbReference type="SAM" id="Phobius"/>
    </source>
</evidence>
<dbReference type="Proteomes" id="UP000076404">
    <property type="component" value="Chromosome"/>
</dbReference>
<dbReference type="EMDB" id="EMD-12681"/>
<dbReference type="SUPFAM" id="SSF81490">
    <property type="entry name" value="Photosystem II reaction centre subunit H, transmembrane region"/>
    <property type="match status" value="1"/>
</dbReference>
<gene>
    <name evidence="4" type="ORF">GEMMAAP_06435</name>
</gene>
<evidence type="ECO:0000259" key="3">
    <source>
        <dbReference type="Pfam" id="PF03967"/>
    </source>
</evidence>
<proteinExistence type="evidence at protein level"/>
<dbReference type="PDB" id="7O0U">
    <property type="method" value="EM"/>
    <property type="resolution" value="2.35 A"/>
    <property type="chains" value="H1=1-67"/>
</dbReference>
<dbReference type="InterPro" id="IPR015810">
    <property type="entry name" value="Photo_RC_H_N"/>
</dbReference>
<dbReference type="EMDB" id="EMD-12680"/>